<name>A0A2T5J5Z1_9SPHI</name>
<dbReference type="GO" id="GO:0016887">
    <property type="term" value="F:ATP hydrolysis activity"/>
    <property type="evidence" value="ECO:0007669"/>
    <property type="project" value="InterPro"/>
</dbReference>
<accession>A0A2T5J5Z1</accession>
<evidence type="ECO:0000259" key="1">
    <source>
        <dbReference type="Pfam" id="PF12476"/>
    </source>
</evidence>
<evidence type="ECO:0000259" key="2">
    <source>
        <dbReference type="Pfam" id="PF13304"/>
    </source>
</evidence>
<feature type="domain" description="DUF3696" evidence="1">
    <location>
        <begin position="317"/>
        <end position="369"/>
    </location>
</feature>
<dbReference type="Pfam" id="PF12476">
    <property type="entry name" value="DUF3696"/>
    <property type="match status" value="1"/>
</dbReference>
<dbReference type="InterPro" id="IPR014592">
    <property type="entry name" value="P-loop_UCP034888"/>
</dbReference>
<dbReference type="InterPro" id="IPR051396">
    <property type="entry name" value="Bact_Antivir_Def_Nuclease"/>
</dbReference>
<dbReference type="GO" id="GO:0005524">
    <property type="term" value="F:ATP binding"/>
    <property type="evidence" value="ECO:0007669"/>
    <property type="project" value="InterPro"/>
</dbReference>
<dbReference type="Proteomes" id="UP000244168">
    <property type="component" value="Unassembled WGS sequence"/>
</dbReference>
<gene>
    <name evidence="3" type="ORF">C8P68_1079</name>
</gene>
<dbReference type="InterPro" id="IPR003959">
    <property type="entry name" value="ATPase_AAA_core"/>
</dbReference>
<evidence type="ECO:0000313" key="4">
    <source>
        <dbReference type="Proteomes" id="UP000244168"/>
    </source>
</evidence>
<dbReference type="Pfam" id="PF13304">
    <property type="entry name" value="AAA_21"/>
    <property type="match status" value="1"/>
</dbReference>
<comment type="caution">
    <text evidence="3">The sequence shown here is derived from an EMBL/GenBank/DDBJ whole genome shotgun (WGS) entry which is preliminary data.</text>
</comment>
<dbReference type="RefSeq" id="WP_107830234.1">
    <property type="nucleotide sequence ID" value="NZ_CP160205.1"/>
</dbReference>
<organism evidence="3 4">
    <name type="scientific">Mucilaginibacter yixingensis</name>
    <dbReference type="NCBI Taxonomy" id="1295612"/>
    <lineage>
        <taxon>Bacteria</taxon>
        <taxon>Pseudomonadati</taxon>
        <taxon>Bacteroidota</taxon>
        <taxon>Sphingobacteriia</taxon>
        <taxon>Sphingobacteriales</taxon>
        <taxon>Sphingobacteriaceae</taxon>
        <taxon>Mucilaginibacter</taxon>
    </lineage>
</organism>
<evidence type="ECO:0000313" key="3">
    <source>
        <dbReference type="EMBL" id="PTQ93952.1"/>
    </source>
</evidence>
<dbReference type="AlphaFoldDB" id="A0A2T5J5Z1"/>
<proteinExistence type="predicted"/>
<dbReference type="SUPFAM" id="SSF52540">
    <property type="entry name" value="P-loop containing nucleoside triphosphate hydrolases"/>
    <property type="match status" value="1"/>
</dbReference>
<sequence>MITRVLIENFKAFREAEINLTALNLFTGLNGMGKSSFIQSLLLLRQSELEGKSLTGRLMLKGSLIDIGKGKDAFSISATSDHIKFEVDENYKPMIDVRYKYLSELDALPVDPEHAVFENSKDQSALFNSNFKYLKADRIAPEHNYKANLFAVLEQRFMGYKGENTALFIALFKLDPVTIEEVHHPKAKTNNLIDNIDAWMNEITPGAHVISTYYNDLDVVKLSYTFDAGNDVTPDFSPVNTGFGFTYTLPVIATVLSAKKGDLIVIENPECHLHPQGQAKLGELLAKAAAGGAQIIIESHSDHLLNGIRVAVKNKAIDSNSVSIFYFERDVNDDLHTTTIDQPFIESDGRLSHQPTGFFDEYAKQLDNLIRPA</sequence>
<dbReference type="InterPro" id="IPR022532">
    <property type="entry name" value="DUF3696"/>
</dbReference>
<dbReference type="InterPro" id="IPR027417">
    <property type="entry name" value="P-loop_NTPase"/>
</dbReference>
<feature type="domain" description="ATPase AAA-type core" evidence="2">
    <location>
        <begin position="23"/>
        <end position="306"/>
    </location>
</feature>
<dbReference type="PIRSF" id="PIRSF034888">
    <property type="entry name" value="P-loop_UCP034888"/>
    <property type="match status" value="1"/>
</dbReference>
<dbReference type="PANTHER" id="PTHR43581:SF2">
    <property type="entry name" value="EXCINUCLEASE ATPASE SUBUNIT"/>
    <property type="match status" value="1"/>
</dbReference>
<dbReference type="Gene3D" id="3.40.50.300">
    <property type="entry name" value="P-loop containing nucleotide triphosphate hydrolases"/>
    <property type="match status" value="2"/>
</dbReference>
<dbReference type="EMBL" id="QAOQ01000007">
    <property type="protein sequence ID" value="PTQ93952.1"/>
    <property type="molecule type" value="Genomic_DNA"/>
</dbReference>
<dbReference type="OrthoDB" id="747555at2"/>
<keyword evidence="4" id="KW-1185">Reference proteome</keyword>
<protein>
    <submittedName>
        <fullName evidence="3">Putative ATPase</fullName>
    </submittedName>
</protein>
<dbReference type="PANTHER" id="PTHR43581">
    <property type="entry name" value="ATP/GTP PHOSPHATASE"/>
    <property type="match status" value="1"/>
</dbReference>
<reference evidence="3 4" key="1">
    <citation type="submission" date="2018-04" db="EMBL/GenBank/DDBJ databases">
        <title>Genomic Encyclopedia of Archaeal and Bacterial Type Strains, Phase II (KMG-II): from individual species to whole genera.</title>
        <authorList>
            <person name="Goeker M."/>
        </authorList>
    </citation>
    <scope>NUCLEOTIDE SEQUENCE [LARGE SCALE GENOMIC DNA]</scope>
    <source>
        <strain evidence="3 4">DSM 26809</strain>
    </source>
</reference>